<keyword evidence="1" id="KW-0175">Coiled coil</keyword>
<gene>
    <name evidence="3" type="ORF">TM448A03250_0011</name>
    <name evidence="4" type="ORF">TM448B00871_0029</name>
</gene>
<dbReference type="AlphaFoldDB" id="A0A6H2A089"/>
<evidence type="ECO:0000256" key="2">
    <source>
        <dbReference type="SAM" id="Phobius"/>
    </source>
</evidence>
<organism evidence="3">
    <name type="scientific">viral metagenome</name>
    <dbReference type="NCBI Taxonomy" id="1070528"/>
    <lineage>
        <taxon>unclassified sequences</taxon>
        <taxon>metagenomes</taxon>
        <taxon>organismal metagenomes</taxon>
    </lineage>
</organism>
<protein>
    <submittedName>
        <fullName evidence="3">Uncharacterized protein</fullName>
    </submittedName>
</protein>
<evidence type="ECO:0000256" key="1">
    <source>
        <dbReference type="SAM" id="Coils"/>
    </source>
</evidence>
<proteinExistence type="predicted"/>
<keyword evidence="2" id="KW-0472">Membrane</keyword>
<reference evidence="3" key="1">
    <citation type="submission" date="2020-03" db="EMBL/GenBank/DDBJ databases">
        <title>The deep terrestrial virosphere.</title>
        <authorList>
            <person name="Holmfeldt K."/>
            <person name="Nilsson E."/>
            <person name="Simone D."/>
            <person name="Lopez-Fernandez M."/>
            <person name="Wu X."/>
            <person name="de Brujin I."/>
            <person name="Lundin D."/>
            <person name="Andersson A."/>
            <person name="Bertilsson S."/>
            <person name="Dopson M."/>
        </authorList>
    </citation>
    <scope>NUCLEOTIDE SEQUENCE</scope>
    <source>
        <strain evidence="3">TM448A03250</strain>
        <strain evidence="4">TM448B00871</strain>
    </source>
</reference>
<keyword evidence="2" id="KW-0812">Transmembrane</keyword>
<dbReference type="EMBL" id="MT144667">
    <property type="protein sequence ID" value="QJH96940.1"/>
    <property type="molecule type" value="Genomic_DNA"/>
</dbReference>
<keyword evidence="2" id="KW-1133">Transmembrane helix</keyword>
<feature type="transmembrane region" description="Helical" evidence="2">
    <location>
        <begin position="43"/>
        <end position="68"/>
    </location>
</feature>
<dbReference type="EMBL" id="MT144397">
    <property type="protein sequence ID" value="QJA53149.1"/>
    <property type="molecule type" value="Genomic_DNA"/>
</dbReference>
<evidence type="ECO:0000313" key="4">
    <source>
        <dbReference type="EMBL" id="QJH96940.1"/>
    </source>
</evidence>
<feature type="coiled-coil region" evidence="1">
    <location>
        <begin position="75"/>
        <end position="105"/>
    </location>
</feature>
<feature type="transmembrane region" description="Helical" evidence="2">
    <location>
        <begin position="5"/>
        <end position="23"/>
    </location>
</feature>
<accession>A0A6H2A089</accession>
<name>A0A6H2A089_9ZZZZ</name>
<evidence type="ECO:0000313" key="3">
    <source>
        <dbReference type="EMBL" id="QJA53149.1"/>
    </source>
</evidence>
<sequence length="107" mass="12725">MNSTIFIIGYVASVIILFIYMKINQNKYFTFKENDTYATQIAFLLFSSAALSVFWLILYPCILVYSAFKLLFTMIEKAENIQKEKRNKQSEYQKLYEKAREEVENEM</sequence>